<keyword evidence="2 4" id="KW-0863">Zinc-finger</keyword>
<dbReference type="Proteomes" id="UP000001940">
    <property type="component" value="Chromosome I"/>
</dbReference>
<dbReference type="GeneID" id="24105306"/>
<reference evidence="6 7" key="1">
    <citation type="journal article" date="1998" name="Science">
        <title>Genome sequence of the nematode C. elegans: a platform for investigating biology.</title>
        <authorList>
            <consortium name="The C. elegans sequencing consortium"/>
            <person name="Sulson J.E."/>
            <person name="Waterston R."/>
        </authorList>
    </citation>
    <scope>NUCLEOTIDE SEQUENCE [LARGE SCALE GENOMIC DNA]</scope>
    <source>
        <strain evidence="6 7">Bristol N2</strain>
    </source>
</reference>
<dbReference type="EMBL" id="BX284601">
    <property type="protein sequence ID" value="CDK13431.1"/>
    <property type="molecule type" value="Genomic_DNA"/>
</dbReference>
<dbReference type="KEGG" id="cel:CELE_ZK993.5"/>
<dbReference type="FunCoup" id="V6CLI8">
    <property type="interactions" value="2"/>
</dbReference>
<evidence type="ECO:0000313" key="6">
    <source>
        <dbReference type="EMBL" id="CDK13431.1"/>
    </source>
</evidence>
<dbReference type="OMA" id="KATRICA"/>
<dbReference type="AlphaFoldDB" id="V6CLI8"/>
<dbReference type="HOGENOM" id="CLU_624437_0_0_1"/>
<dbReference type="SMR" id="V6CLI8"/>
<dbReference type="WormBase" id="ZK993.5">
    <property type="protein sequence ID" value="CE49165"/>
    <property type="gene ID" value="WBGene00236809"/>
</dbReference>
<evidence type="ECO:0000256" key="2">
    <source>
        <dbReference type="ARBA" id="ARBA00022771"/>
    </source>
</evidence>
<dbReference type="AGR" id="WB:WBGene00236809"/>
<gene>
    <name evidence="6" type="ORF">CELE_ZK993.5</name>
    <name evidence="6 8" type="ORF">ZK993.5</name>
</gene>
<evidence type="ECO:0000259" key="5">
    <source>
        <dbReference type="PROSITE" id="PS50089"/>
    </source>
</evidence>
<organism evidence="6 7">
    <name type="scientific">Caenorhabditis elegans</name>
    <dbReference type="NCBI Taxonomy" id="6239"/>
    <lineage>
        <taxon>Eukaryota</taxon>
        <taxon>Metazoa</taxon>
        <taxon>Ecdysozoa</taxon>
        <taxon>Nematoda</taxon>
        <taxon>Chromadorea</taxon>
        <taxon>Rhabditida</taxon>
        <taxon>Rhabditina</taxon>
        <taxon>Rhabditomorpha</taxon>
        <taxon>Rhabditoidea</taxon>
        <taxon>Rhabditidae</taxon>
        <taxon>Peloderinae</taxon>
        <taxon>Caenorhabditis</taxon>
    </lineage>
</organism>
<keyword evidence="3" id="KW-0862">Zinc</keyword>
<dbReference type="STRING" id="6239.ZK993.5.1"/>
<dbReference type="Bgee" id="WBGene00236809">
    <property type="expression patterns" value="Expressed in larva"/>
</dbReference>
<dbReference type="CTD" id="24105306"/>
<protein>
    <submittedName>
        <fullName evidence="6">RING-type domain-containing protein</fullName>
    </submittedName>
</protein>
<dbReference type="InterPro" id="IPR017907">
    <property type="entry name" value="Znf_RING_CS"/>
</dbReference>
<dbReference type="PROSITE" id="PS00518">
    <property type="entry name" value="ZF_RING_1"/>
    <property type="match status" value="1"/>
</dbReference>
<dbReference type="RefSeq" id="NP_001293202.1">
    <property type="nucleotide sequence ID" value="NM_001306273.1"/>
</dbReference>
<dbReference type="PROSITE" id="PS50089">
    <property type="entry name" value="ZF_RING_2"/>
    <property type="match status" value="1"/>
</dbReference>
<feature type="domain" description="RING-type" evidence="5">
    <location>
        <begin position="9"/>
        <end position="47"/>
    </location>
</feature>
<dbReference type="OrthoDB" id="5874554at2759"/>
<evidence type="ECO:0000256" key="1">
    <source>
        <dbReference type="ARBA" id="ARBA00022723"/>
    </source>
</evidence>
<dbReference type="GO" id="GO:0061630">
    <property type="term" value="F:ubiquitin protein ligase activity"/>
    <property type="evidence" value="ECO:0000318"/>
    <property type="project" value="GO_Central"/>
</dbReference>
<evidence type="ECO:0000256" key="3">
    <source>
        <dbReference type="ARBA" id="ARBA00022833"/>
    </source>
</evidence>
<keyword evidence="1" id="KW-0479">Metal-binding</keyword>
<evidence type="ECO:0000256" key="4">
    <source>
        <dbReference type="PROSITE-ProRule" id="PRU00175"/>
    </source>
</evidence>
<proteinExistence type="predicted"/>
<keyword evidence="7" id="KW-1185">Reference proteome</keyword>
<dbReference type="GO" id="GO:0016567">
    <property type="term" value="P:protein ubiquitination"/>
    <property type="evidence" value="ECO:0000318"/>
    <property type="project" value="GO_Central"/>
</dbReference>
<dbReference type="SUPFAM" id="SSF57850">
    <property type="entry name" value="RING/U-box"/>
    <property type="match status" value="1"/>
</dbReference>
<dbReference type="InterPro" id="IPR001841">
    <property type="entry name" value="Znf_RING"/>
</dbReference>
<accession>V6CLI8</accession>
<dbReference type="InParanoid" id="V6CLI8"/>
<evidence type="ECO:0000313" key="7">
    <source>
        <dbReference type="Proteomes" id="UP000001940"/>
    </source>
</evidence>
<sequence length="439" mass="52050">MESISTLICYECGKFYDTEDHQPILIDCSHSICLLCVTVTSDCPICSREFLEPHVNDDFLELVKYANSILPKDDSEYSKRVQTIQQSMCTKCSDSEKATRICATCVKEFGFDLKKLETSSKWVIQSFAIPVSSGDFSICSNCAIDNHSDENHEILRVRDIENLEDIIKMEIYVKFHEDEETLEDFYRKIILQYQLWKRGFDLLADENIVGNMEQIPSEQLKKSYEESKKPRRDLISRVRKLKAEELKIHQNHLQMHIQENTYPELNEKLQKIDNSFSEILGQQEEYGEFDYEIAEKMENFESEFKEKQLVVLEVDDDFEKFYKHQALLEELQSLKTAMDSGMQKLAVKMQKFNIYLENMRRNLETCEFEEFKIVIYMDIIEENTLIEKSIIEIIQFHERIVFCHLMHLKYFPVTSESTIEDVVFDRFIKDFKKDIEWDF</sequence>
<dbReference type="GO" id="GO:0008270">
    <property type="term" value="F:zinc ion binding"/>
    <property type="evidence" value="ECO:0007669"/>
    <property type="project" value="UniProtKB-KW"/>
</dbReference>
<evidence type="ECO:0000313" key="8">
    <source>
        <dbReference type="WormBase" id="ZK993.5"/>
    </source>
</evidence>
<name>V6CLI8_CAEEL</name>